<dbReference type="PANTHER" id="PTHR45982">
    <property type="entry name" value="REGULATOR OF CHROMOSOME CONDENSATION"/>
    <property type="match status" value="1"/>
</dbReference>
<evidence type="ECO:0000313" key="2">
    <source>
        <dbReference type="EMBL" id="MEQ4482482.1"/>
    </source>
</evidence>
<dbReference type="SUPFAM" id="SSF50985">
    <property type="entry name" value="RCC1/BLIP-II"/>
    <property type="match status" value="2"/>
</dbReference>
<dbReference type="SUPFAM" id="SSF55383">
    <property type="entry name" value="Copper amine oxidase, domain N"/>
    <property type="match status" value="1"/>
</dbReference>
<keyword evidence="3" id="KW-1185">Reference proteome</keyword>
<dbReference type="InterPro" id="IPR006530">
    <property type="entry name" value="YD"/>
</dbReference>
<dbReference type="NCBIfam" id="TIGR01643">
    <property type="entry name" value="YD_repeat_2x"/>
    <property type="match status" value="1"/>
</dbReference>
<accession>A0ABV1KSN3</accession>
<dbReference type="InterPro" id="IPR036582">
    <property type="entry name" value="Mao_N_sf"/>
</dbReference>
<dbReference type="Pfam" id="PF07833">
    <property type="entry name" value="Cu_amine_oxidN1"/>
    <property type="match status" value="1"/>
</dbReference>
<dbReference type="InterPro" id="IPR012854">
    <property type="entry name" value="Cu_amine_oxidase-like_N"/>
</dbReference>
<dbReference type="InterPro" id="IPR009091">
    <property type="entry name" value="RCC1/BLIP-II"/>
</dbReference>
<dbReference type="PRINTS" id="PR00633">
    <property type="entry name" value="RCCNDNSATION"/>
</dbReference>
<name>A0ABV1KSN3_9BACL</name>
<dbReference type="RefSeq" id="WP_232187533.1">
    <property type="nucleotide sequence ID" value="NZ_JAIOAP010000013.1"/>
</dbReference>
<dbReference type="PANTHER" id="PTHR45982:SF1">
    <property type="entry name" value="REGULATOR OF CHROMOSOME CONDENSATION"/>
    <property type="match status" value="1"/>
</dbReference>
<proteinExistence type="predicted"/>
<sequence length="555" mass="59194">MESESKKKKELKGLMKWSILLLSVLTFIGSTDLQKVSATEDSSRFIVDVAIGAFHGVAVAKDGTVWSWGNNSLGKLGLGKSVKQSKIPVKVMGIDNVIDIDAGINHTVALRKDGTVWVWGDNSKGQLGDGSFTSYTAENGGGARYIAEDRNAFQPQQVPNLTGIIGVSATYGGVIAWDRDGSLWSWGDSYMGLSYSGMNVEAEKKKLTPQKNEFINNAVSVTTKGQLLAVLSRDGTIWTQGYNEYGQLGDGKRSGPPATVHVPGLTNVVRLDTTGYTAVAFLNDGKVLEWGQALLESKGLNPTDPATRDKIPVHLQPTETQELQGLSAIQDTTAIFVKPSFLALKPDGTVWTHGDNESGQLGVSGVRERYNWAKVEGLSDITAIEGASAICAAIGKDGSVWTWGKNDYSQLGDGTNANRSIPASIGGFGSAAPKPETIPAAYQLSVNGKAVTLTVKPEIRGASVALQLGDAVTAFGAKVSWDKNKQTATITRGKHKVVLKLNSAQGVVNDKASNLPFAILKKGNDWVIPADWLVKQFGGTMKIDSTKQVISMILK</sequence>
<dbReference type="Proteomes" id="UP001493487">
    <property type="component" value="Unassembled WGS sequence"/>
</dbReference>
<dbReference type="PROSITE" id="PS50012">
    <property type="entry name" value="RCC1_3"/>
    <property type="match status" value="4"/>
</dbReference>
<dbReference type="Gene3D" id="2.130.10.30">
    <property type="entry name" value="Regulator of chromosome condensation 1/beta-lactamase-inhibitor protein II"/>
    <property type="match status" value="2"/>
</dbReference>
<dbReference type="Gene3D" id="3.30.457.10">
    <property type="entry name" value="Copper amine oxidase-like, N-terminal domain"/>
    <property type="match status" value="1"/>
</dbReference>
<evidence type="ECO:0000259" key="1">
    <source>
        <dbReference type="Pfam" id="PF07833"/>
    </source>
</evidence>
<dbReference type="InterPro" id="IPR051553">
    <property type="entry name" value="Ran_GTPase-activating"/>
</dbReference>
<dbReference type="Pfam" id="PF00415">
    <property type="entry name" value="RCC1"/>
    <property type="match status" value="3"/>
</dbReference>
<dbReference type="InterPro" id="IPR000408">
    <property type="entry name" value="Reg_chr_condens"/>
</dbReference>
<evidence type="ECO:0000313" key="3">
    <source>
        <dbReference type="Proteomes" id="UP001493487"/>
    </source>
</evidence>
<feature type="domain" description="Copper amine oxidase-like N-terminal" evidence="1">
    <location>
        <begin position="446"/>
        <end position="551"/>
    </location>
</feature>
<reference evidence="2 3" key="1">
    <citation type="journal article" date="2023" name="Genome Announc.">
        <title>Pan-Genome Analyses of the Genus Cohnella and Proposal of the Novel Species Cohnella silvisoli sp. nov., Isolated from Forest Soil.</title>
        <authorList>
            <person name="Wang C."/>
            <person name="Mao L."/>
            <person name="Bao G."/>
            <person name="Zhu H."/>
        </authorList>
    </citation>
    <scope>NUCLEOTIDE SEQUENCE [LARGE SCALE GENOMIC DNA]</scope>
    <source>
        <strain evidence="2 3">NL03-T5-1</strain>
    </source>
</reference>
<protein>
    <submittedName>
        <fullName evidence="2">Stalk domain-containing protein</fullName>
    </submittedName>
</protein>
<organism evidence="2 3">
    <name type="scientific">Cohnella silvisoli</name>
    <dbReference type="NCBI Taxonomy" id="2873699"/>
    <lineage>
        <taxon>Bacteria</taxon>
        <taxon>Bacillati</taxon>
        <taxon>Bacillota</taxon>
        <taxon>Bacilli</taxon>
        <taxon>Bacillales</taxon>
        <taxon>Paenibacillaceae</taxon>
        <taxon>Cohnella</taxon>
    </lineage>
</organism>
<gene>
    <name evidence="2" type="ORF">QJS35_08760</name>
</gene>
<comment type="caution">
    <text evidence="2">The sequence shown here is derived from an EMBL/GenBank/DDBJ whole genome shotgun (WGS) entry which is preliminary data.</text>
</comment>
<dbReference type="EMBL" id="JASKHM010000004">
    <property type="protein sequence ID" value="MEQ4482482.1"/>
    <property type="molecule type" value="Genomic_DNA"/>
</dbReference>